<dbReference type="GO" id="GO:0004853">
    <property type="term" value="F:uroporphyrinogen decarboxylase activity"/>
    <property type="evidence" value="ECO:0007669"/>
    <property type="project" value="UniProtKB-EC"/>
</dbReference>
<dbReference type="UniPathway" id="UPA00251">
    <property type="reaction ID" value="UER00321"/>
</dbReference>
<evidence type="ECO:0000256" key="14">
    <source>
        <dbReference type="SAM" id="MobiDB-lite"/>
    </source>
</evidence>
<keyword evidence="11 12" id="KW-0627">Porphyrin biosynthesis</keyword>
<evidence type="ECO:0000256" key="10">
    <source>
        <dbReference type="ARBA" id="ARBA00023239"/>
    </source>
</evidence>
<evidence type="ECO:0000256" key="12">
    <source>
        <dbReference type="RuleBase" id="RU000554"/>
    </source>
</evidence>
<dbReference type="PROSITE" id="PS00906">
    <property type="entry name" value="UROD_1"/>
    <property type="match status" value="1"/>
</dbReference>
<evidence type="ECO:0000259" key="16">
    <source>
        <dbReference type="PROSITE" id="PS00907"/>
    </source>
</evidence>
<evidence type="ECO:0000256" key="6">
    <source>
        <dbReference type="ARBA" id="ARBA00012288"/>
    </source>
</evidence>
<evidence type="ECO:0000256" key="7">
    <source>
        <dbReference type="ARBA" id="ARBA00014308"/>
    </source>
</evidence>
<comment type="similarity">
    <text evidence="4 13">Belongs to the uroporphyrinogen decarboxylase family.</text>
</comment>
<comment type="pathway">
    <text evidence="3 12">Porphyrin-containing compound metabolism; protoporphyrin-IX biosynthesis; coproporphyrinogen-III from 5-aminolevulinate: step 4/4.</text>
</comment>
<keyword evidence="18" id="KW-1185">Reference proteome</keyword>
<organism evidence="17 18">
    <name type="scientific">Chytriomyces confervae</name>
    <dbReference type="NCBI Taxonomy" id="246404"/>
    <lineage>
        <taxon>Eukaryota</taxon>
        <taxon>Fungi</taxon>
        <taxon>Fungi incertae sedis</taxon>
        <taxon>Chytridiomycota</taxon>
        <taxon>Chytridiomycota incertae sedis</taxon>
        <taxon>Chytridiomycetes</taxon>
        <taxon>Chytridiales</taxon>
        <taxon>Chytriomycetaceae</taxon>
        <taxon>Chytriomyces</taxon>
    </lineage>
</organism>
<feature type="domain" description="Uroporphyrinogen decarboxylase (URO-D)" evidence="15">
    <location>
        <begin position="31"/>
        <end position="40"/>
    </location>
</feature>
<keyword evidence="8" id="KW-0963">Cytoplasm</keyword>
<name>A0A507FQP2_9FUNG</name>
<dbReference type="InterPro" id="IPR038071">
    <property type="entry name" value="UROD/MetE-like_sf"/>
</dbReference>
<protein>
    <recommendedName>
        <fullName evidence="7 12">Uroporphyrinogen decarboxylase</fullName>
        <ecNumber evidence="6 12">4.1.1.37</ecNumber>
    </recommendedName>
</protein>
<dbReference type="InterPro" id="IPR006361">
    <property type="entry name" value="Uroporphyrinogen_deCO2ase_HemE"/>
</dbReference>
<comment type="subcellular location">
    <subcellularLocation>
        <location evidence="2">Cytoplasm</location>
    </subcellularLocation>
</comment>
<dbReference type="AlphaFoldDB" id="A0A507FQP2"/>
<evidence type="ECO:0000259" key="15">
    <source>
        <dbReference type="PROSITE" id="PS00906"/>
    </source>
</evidence>
<comment type="catalytic activity">
    <reaction evidence="12">
        <text>uroporphyrinogen III + 4 H(+) = coproporphyrinogen III + 4 CO2</text>
        <dbReference type="Rhea" id="RHEA:19865"/>
        <dbReference type="ChEBI" id="CHEBI:15378"/>
        <dbReference type="ChEBI" id="CHEBI:16526"/>
        <dbReference type="ChEBI" id="CHEBI:57308"/>
        <dbReference type="ChEBI" id="CHEBI:57309"/>
        <dbReference type="EC" id="4.1.1.37"/>
    </reaction>
</comment>
<keyword evidence="10 12" id="KW-0456">Lyase</keyword>
<evidence type="ECO:0000256" key="8">
    <source>
        <dbReference type="ARBA" id="ARBA00022490"/>
    </source>
</evidence>
<evidence type="ECO:0000256" key="13">
    <source>
        <dbReference type="RuleBase" id="RU004169"/>
    </source>
</evidence>
<dbReference type="PROSITE" id="PS00907">
    <property type="entry name" value="UROD_2"/>
    <property type="match status" value="1"/>
</dbReference>
<dbReference type="HAMAP" id="MF_00218">
    <property type="entry name" value="URO_D"/>
    <property type="match status" value="1"/>
</dbReference>
<gene>
    <name evidence="17" type="primary">HEM12</name>
    <name evidence="17" type="ORF">CcCBS67573_g01383</name>
</gene>
<dbReference type="InterPro" id="IPR000257">
    <property type="entry name" value="Uroporphyrinogen_deCOase"/>
</dbReference>
<evidence type="ECO:0000256" key="9">
    <source>
        <dbReference type="ARBA" id="ARBA00022793"/>
    </source>
</evidence>
<dbReference type="Pfam" id="PF01208">
    <property type="entry name" value="URO-D"/>
    <property type="match status" value="1"/>
</dbReference>
<evidence type="ECO:0000313" key="17">
    <source>
        <dbReference type="EMBL" id="TPX77347.1"/>
    </source>
</evidence>
<dbReference type="GO" id="GO:0006782">
    <property type="term" value="P:protoporphyrinogen IX biosynthetic process"/>
    <property type="evidence" value="ECO:0007669"/>
    <property type="project" value="UniProtKB-UniPathway"/>
</dbReference>
<accession>A0A507FQP2</accession>
<dbReference type="CDD" id="cd00717">
    <property type="entry name" value="URO-D"/>
    <property type="match status" value="1"/>
</dbReference>
<proteinExistence type="inferred from homology"/>
<dbReference type="SUPFAM" id="SSF51726">
    <property type="entry name" value="UROD/MetE-like"/>
    <property type="match status" value="1"/>
</dbReference>
<comment type="subunit">
    <text evidence="5">Homodimer.</text>
</comment>
<keyword evidence="9 12" id="KW-0210">Decarboxylase</keyword>
<dbReference type="EC" id="4.1.1.37" evidence="6 12"/>
<dbReference type="Proteomes" id="UP000320333">
    <property type="component" value="Unassembled WGS sequence"/>
</dbReference>
<evidence type="ECO:0000256" key="5">
    <source>
        <dbReference type="ARBA" id="ARBA00011738"/>
    </source>
</evidence>
<comment type="function">
    <text evidence="1">Catalyzes the decarboxylation of four acetate groups of uroporphyrinogen-III to yield coproporphyrinogen-III.</text>
</comment>
<evidence type="ECO:0000313" key="18">
    <source>
        <dbReference type="Proteomes" id="UP000320333"/>
    </source>
</evidence>
<dbReference type="PANTHER" id="PTHR21091">
    <property type="entry name" value="METHYLTETRAHYDROFOLATE:HOMOCYSTEINE METHYLTRANSFERASE RELATED"/>
    <property type="match status" value="1"/>
</dbReference>
<dbReference type="FunFam" id="3.20.20.210:FF:000001">
    <property type="entry name" value="Uroporphyrinogen decarboxylase"/>
    <property type="match status" value="1"/>
</dbReference>
<dbReference type="STRING" id="246404.A0A507FQP2"/>
<reference evidence="17 18" key="1">
    <citation type="journal article" date="2019" name="Sci. Rep.">
        <title>Comparative genomics of chytrid fungi reveal insights into the obligate biotrophic and pathogenic lifestyle of Synchytrium endobioticum.</title>
        <authorList>
            <person name="van de Vossenberg B.T.L.H."/>
            <person name="Warris S."/>
            <person name="Nguyen H.D.T."/>
            <person name="van Gent-Pelzer M.P.E."/>
            <person name="Joly D.L."/>
            <person name="van de Geest H.C."/>
            <person name="Bonants P.J.M."/>
            <person name="Smith D.S."/>
            <person name="Levesque C.A."/>
            <person name="van der Lee T.A.J."/>
        </authorList>
    </citation>
    <scope>NUCLEOTIDE SEQUENCE [LARGE SCALE GENOMIC DNA]</scope>
    <source>
        <strain evidence="17 18">CBS 675.73</strain>
    </source>
</reference>
<dbReference type="Gene3D" id="3.20.20.210">
    <property type="match status" value="1"/>
</dbReference>
<evidence type="ECO:0000256" key="3">
    <source>
        <dbReference type="ARBA" id="ARBA00004804"/>
    </source>
</evidence>
<evidence type="ECO:0000256" key="4">
    <source>
        <dbReference type="ARBA" id="ARBA00009935"/>
    </source>
</evidence>
<feature type="region of interest" description="Disordered" evidence="14">
    <location>
        <begin position="366"/>
        <end position="385"/>
    </location>
</feature>
<dbReference type="OrthoDB" id="339900at2759"/>
<sequence>MNKILRDSDFPPLKNDLILRAARGETVEKTPVWIMRQAGRYLPEFREARKKNAFFTVCRTPELACEVTLQPIDRYAGLLDASIIFSDILVLPQAMGLEVKMLEVGGPHFPDPLKTPADLDRLAKSVDVHESLQYVFDAITLTRTKLDGRVPLFGFTGAPWTLMGYMVEGGGSKTYSKSKAWLFRHPEASHLLLRKITDICVDYLVAQVKAGAQLVQVFDSNAGELAPAEFEEFALPYLLEIATRVKKELKAIDLDVPMVVFARNAHYALESLATSDYDVIQVDFTLSPSFVKSKIAGRKVIQGNADPSLLYANPEKIRDTVEKMLEGFGTSSGYIGNLGHGMYPDHDPEHLKAYLQAIKDCSIERNSKTASNKRKAKNDGASSKR</sequence>
<dbReference type="GO" id="GO:0005829">
    <property type="term" value="C:cytosol"/>
    <property type="evidence" value="ECO:0007669"/>
    <property type="project" value="TreeGrafter"/>
</dbReference>
<evidence type="ECO:0000256" key="11">
    <source>
        <dbReference type="ARBA" id="ARBA00023244"/>
    </source>
</evidence>
<dbReference type="PANTHER" id="PTHR21091:SF169">
    <property type="entry name" value="UROPORPHYRINOGEN DECARBOXYLASE"/>
    <property type="match status" value="1"/>
</dbReference>
<dbReference type="EMBL" id="QEAP01000023">
    <property type="protein sequence ID" value="TPX77347.1"/>
    <property type="molecule type" value="Genomic_DNA"/>
</dbReference>
<dbReference type="NCBIfam" id="TIGR01464">
    <property type="entry name" value="hemE"/>
    <property type="match status" value="1"/>
</dbReference>
<evidence type="ECO:0000256" key="1">
    <source>
        <dbReference type="ARBA" id="ARBA00002448"/>
    </source>
</evidence>
<evidence type="ECO:0000256" key="2">
    <source>
        <dbReference type="ARBA" id="ARBA00004496"/>
    </source>
</evidence>
<feature type="domain" description="Uroporphyrinogen decarboxylase (URO-D)" evidence="16">
    <location>
        <begin position="153"/>
        <end position="169"/>
    </location>
</feature>
<comment type="caution">
    <text evidence="17">The sequence shown here is derived from an EMBL/GenBank/DDBJ whole genome shotgun (WGS) entry which is preliminary data.</text>
</comment>